<dbReference type="OrthoDB" id="3688891at2"/>
<gene>
    <name evidence="2" type="ORF">SAMN05421684_3876</name>
</gene>
<dbReference type="Proteomes" id="UP000199632">
    <property type="component" value="Unassembled WGS sequence"/>
</dbReference>
<dbReference type="AlphaFoldDB" id="A0A1H3RIT0"/>
<feature type="compositionally biased region" description="Low complexity" evidence="1">
    <location>
        <begin position="165"/>
        <end position="175"/>
    </location>
</feature>
<protein>
    <submittedName>
        <fullName evidence="2">Uncharacterized protein</fullName>
    </submittedName>
</protein>
<organism evidence="2 3">
    <name type="scientific">Asanoa ishikariensis</name>
    <dbReference type="NCBI Taxonomy" id="137265"/>
    <lineage>
        <taxon>Bacteria</taxon>
        <taxon>Bacillati</taxon>
        <taxon>Actinomycetota</taxon>
        <taxon>Actinomycetes</taxon>
        <taxon>Micromonosporales</taxon>
        <taxon>Micromonosporaceae</taxon>
        <taxon>Asanoa</taxon>
    </lineage>
</organism>
<sequence length="181" mass="18567">MSHSYVAPKSPEGKLEYLGAEACKDGRPAPGTVSMTAPVGETGVTFSLQVDHAERVGVAIALPRHQLRRGSAIRRVYSEPTDAAGKAEVTWRYPLTVAQLAANRARPASVVALAVACLGPVAPADSDTAAVLGFEVAPDGSVRPGPAPPLDVALRDKLRRAACDSEAQPGAAPSPSASPSP</sequence>
<evidence type="ECO:0000313" key="2">
    <source>
        <dbReference type="EMBL" id="SDZ25654.1"/>
    </source>
</evidence>
<evidence type="ECO:0000313" key="3">
    <source>
        <dbReference type="Proteomes" id="UP000199632"/>
    </source>
</evidence>
<keyword evidence="3" id="KW-1185">Reference proteome</keyword>
<evidence type="ECO:0000256" key="1">
    <source>
        <dbReference type="SAM" id="MobiDB-lite"/>
    </source>
</evidence>
<dbReference type="EMBL" id="FNQB01000002">
    <property type="protein sequence ID" value="SDZ25654.1"/>
    <property type="molecule type" value="Genomic_DNA"/>
</dbReference>
<feature type="region of interest" description="Disordered" evidence="1">
    <location>
        <begin position="161"/>
        <end position="181"/>
    </location>
</feature>
<accession>A0A1H3RIT0</accession>
<reference evidence="3" key="1">
    <citation type="submission" date="2016-10" db="EMBL/GenBank/DDBJ databases">
        <authorList>
            <person name="Varghese N."/>
            <person name="Submissions S."/>
        </authorList>
    </citation>
    <scope>NUCLEOTIDE SEQUENCE [LARGE SCALE GENOMIC DNA]</scope>
    <source>
        <strain evidence="3">DSM 44718</strain>
    </source>
</reference>
<dbReference type="RefSeq" id="WP_090794107.1">
    <property type="nucleotide sequence ID" value="NZ_BOND01000021.1"/>
</dbReference>
<proteinExistence type="predicted"/>
<name>A0A1H3RIT0_9ACTN</name>